<dbReference type="EMBL" id="FOAP01000011">
    <property type="protein sequence ID" value="SEM05893.1"/>
    <property type="molecule type" value="Genomic_DNA"/>
</dbReference>
<evidence type="ECO:0000256" key="1">
    <source>
        <dbReference type="SAM" id="MobiDB-lite"/>
    </source>
</evidence>
<feature type="chain" id="PRO_5010253011" description="Lipoprotein" evidence="2">
    <location>
        <begin position="18"/>
        <end position="118"/>
    </location>
</feature>
<sequence>MNLKTWIIPLVSGALLAACGAPEDMPQVAEPEATVTAPSEPMPEAEAAPSQDGVSAQWTANCAGWENGARTCSWKCRSTSEWLWSVQTVAFGDCGAYANNFCGHSAYKVCWSSNKPNY</sequence>
<organism evidence="3 4">
    <name type="scientific">Stigmatella aurantiaca</name>
    <dbReference type="NCBI Taxonomy" id="41"/>
    <lineage>
        <taxon>Bacteria</taxon>
        <taxon>Pseudomonadati</taxon>
        <taxon>Myxococcota</taxon>
        <taxon>Myxococcia</taxon>
        <taxon>Myxococcales</taxon>
        <taxon>Cystobacterineae</taxon>
        <taxon>Archangiaceae</taxon>
        <taxon>Stigmatella</taxon>
    </lineage>
</organism>
<feature type="region of interest" description="Disordered" evidence="1">
    <location>
        <begin position="28"/>
        <end position="54"/>
    </location>
</feature>
<dbReference type="RefSeq" id="WP_075008287.1">
    <property type="nucleotide sequence ID" value="NZ_FOAP01000011.1"/>
</dbReference>
<evidence type="ECO:0008006" key="5">
    <source>
        <dbReference type="Google" id="ProtNLM"/>
    </source>
</evidence>
<evidence type="ECO:0000313" key="3">
    <source>
        <dbReference type="EMBL" id="SEM05893.1"/>
    </source>
</evidence>
<keyword evidence="4" id="KW-1185">Reference proteome</keyword>
<dbReference type="PROSITE" id="PS51257">
    <property type="entry name" value="PROKAR_LIPOPROTEIN"/>
    <property type="match status" value="1"/>
</dbReference>
<keyword evidence="2" id="KW-0732">Signal</keyword>
<protein>
    <recommendedName>
        <fullName evidence="5">Lipoprotein</fullName>
    </recommendedName>
</protein>
<proteinExistence type="predicted"/>
<feature type="signal peptide" evidence="2">
    <location>
        <begin position="1"/>
        <end position="17"/>
    </location>
</feature>
<dbReference type="Proteomes" id="UP000182719">
    <property type="component" value="Unassembled WGS sequence"/>
</dbReference>
<reference evidence="4" key="1">
    <citation type="submission" date="2016-10" db="EMBL/GenBank/DDBJ databases">
        <authorList>
            <person name="Varghese N."/>
            <person name="Submissions S."/>
        </authorList>
    </citation>
    <scope>NUCLEOTIDE SEQUENCE [LARGE SCALE GENOMIC DNA]</scope>
    <source>
        <strain evidence="4">DSM 17044</strain>
    </source>
</reference>
<gene>
    <name evidence="3" type="ORF">SAMN05444354_1113</name>
</gene>
<dbReference type="OrthoDB" id="5525078at2"/>
<feature type="compositionally biased region" description="Low complexity" evidence="1">
    <location>
        <begin position="37"/>
        <end position="50"/>
    </location>
</feature>
<dbReference type="AlphaFoldDB" id="A0A1H7V9F3"/>
<evidence type="ECO:0000256" key="2">
    <source>
        <dbReference type="SAM" id="SignalP"/>
    </source>
</evidence>
<accession>A0A1H7V9F3</accession>
<name>A0A1H7V9F3_STIAU</name>
<evidence type="ECO:0000313" key="4">
    <source>
        <dbReference type="Proteomes" id="UP000182719"/>
    </source>
</evidence>